<evidence type="ECO:0000256" key="14">
    <source>
        <dbReference type="ARBA" id="ARBA00023128"/>
    </source>
</evidence>
<evidence type="ECO:0000256" key="12">
    <source>
        <dbReference type="ARBA" id="ARBA00023027"/>
    </source>
</evidence>
<evidence type="ECO:0000256" key="8">
    <source>
        <dbReference type="ARBA" id="ARBA00022792"/>
    </source>
</evidence>
<evidence type="ECO:0000256" key="15">
    <source>
        <dbReference type="ARBA" id="ARBA00023136"/>
    </source>
</evidence>
<gene>
    <name evidence="19" type="primary">ND2</name>
</gene>
<keyword evidence="5" id="KW-0813">Transport</keyword>
<dbReference type="PANTHER" id="PTHR46552">
    <property type="entry name" value="NADH-UBIQUINONE OXIDOREDUCTASE CHAIN 2"/>
    <property type="match status" value="1"/>
</dbReference>
<feature type="transmembrane region" description="Helical" evidence="17">
    <location>
        <begin position="177"/>
        <end position="194"/>
    </location>
</feature>
<evidence type="ECO:0000256" key="4">
    <source>
        <dbReference type="ARBA" id="ARBA00021008"/>
    </source>
</evidence>
<dbReference type="InterPro" id="IPR050175">
    <property type="entry name" value="Complex_I_Subunit_2"/>
</dbReference>
<protein>
    <recommendedName>
        <fullName evidence="4 17">NADH-ubiquinone oxidoreductase chain 2</fullName>
        <ecNumber evidence="3 17">7.1.1.2</ecNumber>
    </recommendedName>
</protein>
<keyword evidence="7 17" id="KW-0812">Transmembrane</keyword>
<evidence type="ECO:0000256" key="2">
    <source>
        <dbReference type="ARBA" id="ARBA00007012"/>
    </source>
</evidence>
<comment type="subcellular location">
    <subcellularLocation>
        <location evidence="1 17">Mitochondrion inner membrane</location>
        <topology evidence="1 17">Multi-pass membrane protein</topology>
    </subcellularLocation>
</comment>
<evidence type="ECO:0000313" key="19">
    <source>
        <dbReference type="EMBL" id="AWK29633.1"/>
    </source>
</evidence>
<comment type="function">
    <text evidence="17">Core subunit of the mitochondrial membrane respiratory chain NADH dehydrogenase (Complex I) which catalyzes electron transfer from NADH through the respiratory chain, using ubiquinone as an electron acceptor. Essential for the catalytic activity and assembly of complex I.</text>
</comment>
<evidence type="ECO:0000256" key="17">
    <source>
        <dbReference type="RuleBase" id="RU003403"/>
    </source>
</evidence>
<feature type="transmembrane region" description="Helical" evidence="17">
    <location>
        <begin position="92"/>
        <end position="115"/>
    </location>
</feature>
<evidence type="ECO:0000256" key="13">
    <source>
        <dbReference type="ARBA" id="ARBA00023075"/>
    </source>
</evidence>
<feature type="transmembrane region" description="Helical" evidence="17">
    <location>
        <begin position="7"/>
        <end position="24"/>
    </location>
</feature>
<keyword evidence="6 17" id="KW-0679">Respiratory chain</keyword>
<evidence type="ECO:0000256" key="1">
    <source>
        <dbReference type="ARBA" id="ARBA00004448"/>
    </source>
</evidence>
<proteinExistence type="inferred from homology"/>
<dbReference type="PRINTS" id="PR01436">
    <property type="entry name" value="NADHDHGNASE2"/>
</dbReference>
<dbReference type="EMBL" id="MG636999">
    <property type="protein sequence ID" value="AWK29633.1"/>
    <property type="molecule type" value="Genomic_DNA"/>
</dbReference>
<evidence type="ECO:0000256" key="5">
    <source>
        <dbReference type="ARBA" id="ARBA00022448"/>
    </source>
</evidence>
<evidence type="ECO:0000256" key="10">
    <source>
        <dbReference type="ARBA" id="ARBA00022982"/>
    </source>
</evidence>
<feature type="domain" description="NADH:quinone oxidoreductase/Mrp antiporter transmembrane" evidence="18">
    <location>
        <begin position="23"/>
        <end position="288"/>
    </location>
</feature>
<feature type="transmembrane region" description="Helical" evidence="17">
    <location>
        <begin position="301"/>
        <end position="319"/>
    </location>
</feature>
<organism evidence="19">
    <name type="scientific">Echinaster brasiliensis</name>
    <dbReference type="NCBI Taxonomy" id="1681203"/>
    <lineage>
        <taxon>Eukaryota</taxon>
        <taxon>Metazoa</taxon>
        <taxon>Echinodermata</taxon>
        <taxon>Eleutherozoa</taxon>
        <taxon>Asterozoa</taxon>
        <taxon>Asteroidea</taxon>
        <taxon>Spinulosacea</taxon>
        <taxon>Spinulosida</taxon>
        <taxon>Echinasteridae</taxon>
        <taxon>Echinaster</taxon>
    </lineage>
</organism>
<feature type="transmembrane region" description="Helical" evidence="17">
    <location>
        <begin position="274"/>
        <end position="294"/>
    </location>
</feature>
<keyword evidence="12 17" id="KW-0520">NAD</keyword>
<keyword evidence="9 17" id="KW-1278">Translocase</keyword>
<feature type="transmembrane region" description="Helical" evidence="17">
    <location>
        <begin position="60"/>
        <end position="80"/>
    </location>
</feature>
<keyword evidence="10 17" id="KW-0249">Electron transport</keyword>
<evidence type="ECO:0000256" key="16">
    <source>
        <dbReference type="ARBA" id="ARBA00049551"/>
    </source>
</evidence>
<dbReference type="PANTHER" id="PTHR46552:SF1">
    <property type="entry name" value="NADH-UBIQUINONE OXIDOREDUCTASE CHAIN 2"/>
    <property type="match status" value="1"/>
</dbReference>
<dbReference type="InterPro" id="IPR001750">
    <property type="entry name" value="ND/Mrp_TM"/>
</dbReference>
<feature type="transmembrane region" description="Helical" evidence="17">
    <location>
        <begin position="234"/>
        <end position="254"/>
    </location>
</feature>
<evidence type="ECO:0000256" key="11">
    <source>
        <dbReference type="ARBA" id="ARBA00022989"/>
    </source>
</evidence>
<keyword evidence="11 17" id="KW-1133">Transmembrane helix</keyword>
<geneLocation type="mitochondrion" evidence="19"/>
<evidence type="ECO:0000256" key="3">
    <source>
        <dbReference type="ARBA" id="ARBA00012944"/>
    </source>
</evidence>
<dbReference type="InterPro" id="IPR003917">
    <property type="entry name" value="NADH_UbQ_OxRdtase_chain2"/>
</dbReference>
<dbReference type="EC" id="7.1.1.2" evidence="3 17"/>
<dbReference type="GO" id="GO:0008137">
    <property type="term" value="F:NADH dehydrogenase (ubiquinone) activity"/>
    <property type="evidence" value="ECO:0007669"/>
    <property type="project" value="UniProtKB-EC"/>
</dbReference>
<keyword evidence="15 17" id="KW-0472">Membrane</keyword>
<comment type="similarity">
    <text evidence="2 17">Belongs to the complex I subunit 2 family.</text>
</comment>
<dbReference type="GO" id="GO:0006120">
    <property type="term" value="P:mitochondrial electron transport, NADH to ubiquinone"/>
    <property type="evidence" value="ECO:0007669"/>
    <property type="project" value="InterPro"/>
</dbReference>
<evidence type="ECO:0000256" key="9">
    <source>
        <dbReference type="ARBA" id="ARBA00022967"/>
    </source>
</evidence>
<reference evidence="19" key="1">
    <citation type="journal article" date="2018" name="Conserv Genet Resour">
        <title>The complete mitochondrial genome of the sea star Echinaster (Othilia) brasiliensis (Asteroidea: Echinasteridae).</title>
        <authorList>
            <person name="Seixas V.C."/>
            <person name="Ventura C.R.R."/>
            <person name="Paiva P.C."/>
        </authorList>
    </citation>
    <scope>NUCLEOTIDE SEQUENCE</scope>
</reference>
<keyword evidence="13 17" id="KW-0830">Ubiquinone</keyword>
<feature type="transmembrane region" description="Helical" evidence="17">
    <location>
        <begin position="325"/>
        <end position="353"/>
    </location>
</feature>
<dbReference type="AlphaFoldDB" id="A0A343XBL9"/>
<sequence length="364" mass="40457">MHRSTVFLLLGSVFLGTFIVVLSGHWFSVWVGLEINTLSIIPILCYQFTPRSVESTVKYFVIQSISAAMILNVGLIQSLFFNSWLLGQPLGWFSSSVLGLAVAFKLGLFPCHFWFPDVLQGVGFIQGLVLSTWQKVAPLVVLVYVVESLNVILFCLLGAFSSLVGGWGGLNQVQVRKILAFSSIGHLGWVSSVVCYSWKLGLLVFVVYVVINSVVFLLSWEFNLGFLGFLGRMFFLNYVGGLCFFLVILSLGGLPPLFGFSIKFLALDCIVWNGGYLVGGLLIFGSLLSLFFYLRMAVSGSLSFFPQHAFVFFIWRSILGTFSFFSFYGIFLSCLVIISVFGMLVFSVLVSFFENIMIYNVLKG</sequence>
<dbReference type="GO" id="GO:0005743">
    <property type="term" value="C:mitochondrial inner membrane"/>
    <property type="evidence" value="ECO:0007669"/>
    <property type="project" value="UniProtKB-SubCell"/>
</dbReference>
<evidence type="ECO:0000256" key="6">
    <source>
        <dbReference type="ARBA" id="ARBA00022660"/>
    </source>
</evidence>
<comment type="catalytic activity">
    <reaction evidence="16 17">
        <text>a ubiquinone + NADH + 5 H(+)(in) = a ubiquinol + NAD(+) + 4 H(+)(out)</text>
        <dbReference type="Rhea" id="RHEA:29091"/>
        <dbReference type="Rhea" id="RHEA-COMP:9565"/>
        <dbReference type="Rhea" id="RHEA-COMP:9566"/>
        <dbReference type="ChEBI" id="CHEBI:15378"/>
        <dbReference type="ChEBI" id="CHEBI:16389"/>
        <dbReference type="ChEBI" id="CHEBI:17976"/>
        <dbReference type="ChEBI" id="CHEBI:57540"/>
        <dbReference type="ChEBI" id="CHEBI:57945"/>
        <dbReference type="EC" id="7.1.1.2"/>
    </reaction>
</comment>
<keyword evidence="14 17" id="KW-0496">Mitochondrion</keyword>
<accession>A0A343XBL9</accession>
<evidence type="ECO:0000256" key="7">
    <source>
        <dbReference type="ARBA" id="ARBA00022692"/>
    </source>
</evidence>
<feature type="transmembrane region" description="Helical" evidence="17">
    <location>
        <begin position="200"/>
        <end position="222"/>
    </location>
</feature>
<name>A0A343XBL9_9ECHI</name>
<dbReference type="Pfam" id="PF00361">
    <property type="entry name" value="Proton_antipo_M"/>
    <property type="match status" value="1"/>
</dbReference>
<keyword evidence="8 17" id="KW-0999">Mitochondrion inner membrane</keyword>
<evidence type="ECO:0000259" key="18">
    <source>
        <dbReference type="Pfam" id="PF00361"/>
    </source>
</evidence>
<feature type="transmembrane region" description="Helical" evidence="17">
    <location>
        <begin position="151"/>
        <end position="170"/>
    </location>
</feature>